<sequence length="501" mass="53799">MSNSLSEAQSGDTDDGSLPDRSHYNTIDSLQHLWQRLGLPSSVLQSLSLPNVDQQAFPSSSKIGHLSQTSIALSALAAALIGSTRNNLPSIPKVTVSLRHAAVEFLSERFHVYTGIANPAEPISAIGGLHPTIDGYVRIHDGFPNHRDGALTLLGLEPGLATREDVSQKTKLWHAVELENAAVEAEVVIAALRSYEKWYALPQSRAVSNMPILIACADGASILPKKLPPTTAARCLEGLKVVEMTRVIAAPVAGRVLAAHGADVIWVVSPNLPYLPAIDRDFSRGKRIVSLDAKKPRDKEQLLELLQDADVFLQSFRPGALDALGLGMDVLRELNPDLITANLSAFGNHGPWARRRGFDSIVQTCSGMNVSEAQHAGEGQAARPMPCQALDHASGYLLATGIMTAVYKRMTDGGAYDANVSLAGVMKYLRSLGQYEGNSGFEVEAIKDAEDFMETKHNAYGSLKAVKHSADVEGFIVGWDVMPTPPRAGRVGWKGCGESGF</sequence>
<dbReference type="InterPro" id="IPR050509">
    <property type="entry name" value="CoA-transferase_III"/>
</dbReference>
<dbReference type="GO" id="GO:0003824">
    <property type="term" value="F:catalytic activity"/>
    <property type="evidence" value="ECO:0007669"/>
    <property type="project" value="InterPro"/>
</dbReference>
<feature type="compositionally biased region" description="Polar residues" evidence="2">
    <location>
        <begin position="1"/>
        <end position="11"/>
    </location>
</feature>
<dbReference type="Pfam" id="PF02515">
    <property type="entry name" value="CoA_transf_3"/>
    <property type="match status" value="1"/>
</dbReference>
<comment type="caution">
    <text evidence="3">The sequence shown here is derived from an EMBL/GenBank/DDBJ whole genome shotgun (WGS) entry which is preliminary data.</text>
</comment>
<dbReference type="InterPro" id="IPR023606">
    <property type="entry name" value="CoA-Trfase_III_dom_1_sf"/>
</dbReference>
<dbReference type="EMBL" id="QWIK01000156">
    <property type="protein sequence ID" value="RMY11851.1"/>
    <property type="molecule type" value="Genomic_DNA"/>
</dbReference>
<protein>
    <recommendedName>
        <fullName evidence="5">CoA-transferase family III</fullName>
    </recommendedName>
</protein>
<evidence type="ECO:0008006" key="5">
    <source>
        <dbReference type="Google" id="ProtNLM"/>
    </source>
</evidence>
<dbReference type="AlphaFoldDB" id="A0A3M6Z9W8"/>
<gene>
    <name evidence="3" type="ORF">D0868_02911</name>
</gene>
<organism evidence="3 4">
    <name type="scientific">Hortaea werneckii</name>
    <name type="common">Black yeast</name>
    <name type="synonym">Cladosporium werneckii</name>
    <dbReference type="NCBI Taxonomy" id="91943"/>
    <lineage>
        <taxon>Eukaryota</taxon>
        <taxon>Fungi</taxon>
        <taxon>Dikarya</taxon>
        <taxon>Ascomycota</taxon>
        <taxon>Pezizomycotina</taxon>
        <taxon>Dothideomycetes</taxon>
        <taxon>Dothideomycetidae</taxon>
        <taxon>Mycosphaerellales</taxon>
        <taxon>Teratosphaeriaceae</taxon>
        <taxon>Hortaea</taxon>
    </lineage>
</organism>
<comment type="similarity">
    <text evidence="1">Belongs to the CoA-transferase III family.</text>
</comment>
<feature type="region of interest" description="Disordered" evidence="2">
    <location>
        <begin position="1"/>
        <end position="22"/>
    </location>
</feature>
<dbReference type="InterPro" id="IPR003673">
    <property type="entry name" value="CoA-Trfase_fam_III"/>
</dbReference>
<dbReference type="Gene3D" id="3.40.50.10540">
    <property type="entry name" value="Crotonobetainyl-coa:carnitine coa-transferase, domain 1"/>
    <property type="match status" value="1"/>
</dbReference>
<evidence type="ECO:0000256" key="1">
    <source>
        <dbReference type="ARBA" id="ARBA00008383"/>
    </source>
</evidence>
<accession>A0A3M6Z9W8</accession>
<proteinExistence type="inferred from homology"/>
<evidence type="ECO:0000256" key="2">
    <source>
        <dbReference type="SAM" id="MobiDB-lite"/>
    </source>
</evidence>
<dbReference type="Proteomes" id="UP000282582">
    <property type="component" value="Unassembled WGS sequence"/>
</dbReference>
<name>A0A3M6Z9W8_HORWE</name>
<dbReference type="PANTHER" id="PTHR48228">
    <property type="entry name" value="SUCCINYL-COA--D-CITRAMALATE COA-TRANSFERASE"/>
    <property type="match status" value="1"/>
</dbReference>
<dbReference type="PANTHER" id="PTHR48228:SF4">
    <property type="entry name" value="BLR3030 PROTEIN"/>
    <property type="match status" value="1"/>
</dbReference>
<evidence type="ECO:0000313" key="3">
    <source>
        <dbReference type="EMBL" id="RMY11851.1"/>
    </source>
</evidence>
<reference evidence="3 4" key="1">
    <citation type="journal article" date="2018" name="BMC Genomics">
        <title>Genomic evidence for intraspecific hybridization in a clonal and extremely halotolerant yeast.</title>
        <authorList>
            <person name="Gostincar C."/>
            <person name="Stajich J.E."/>
            <person name="Zupancic J."/>
            <person name="Zalar P."/>
            <person name="Gunde-Cimerman N."/>
        </authorList>
    </citation>
    <scope>NUCLEOTIDE SEQUENCE [LARGE SCALE GENOMIC DNA]</scope>
    <source>
        <strain evidence="3 4">EXF-6654</strain>
    </source>
</reference>
<evidence type="ECO:0000313" key="4">
    <source>
        <dbReference type="Proteomes" id="UP000282582"/>
    </source>
</evidence>
<dbReference type="SUPFAM" id="SSF89796">
    <property type="entry name" value="CoA-transferase family III (CaiB/BaiF)"/>
    <property type="match status" value="2"/>
</dbReference>